<evidence type="ECO:0000313" key="3">
    <source>
        <dbReference type="Proteomes" id="UP000054166"/>
    </source>
</evidence>
<evidence type="ECO:0000259" key="1">
    <source>
        <dbReference type="Pfam" id="PF01814"/>
    </source>
</evidence>
<dbReference type="InterPro" id="IPR053206">
    <property type="entry name" value="Dimeric_xanthone_biosynth"/>
</dbReference>
<dbReference type="CDD" id="cd12108">
    <property type="entry name" value="Hr-like"/>
    <property type="match status" value="1"/>
</dbReference>
<dbReference type="Proteomes" id="UP000054166">
    <property type="component" value="Unassembled WGS sequence"/>
</dbReference>
<dbReference type="STRING" id="765440.A0A0C3BRJ4"/>
<protein>
    <recommendedName>
        <fullName evidence="1">Hemerythrin-like domain-containing protein</fullName>
    </recommendedName>
</protein>
<dbReference type="AlphaFoldDB" id="A0A0C3BRJ4"/>
<dbReference type="OrthoDB" id="58416at2759"/>
<proteinExistence type="predicted"/>
<reference evidence="3" key="2">
    <citation type="submission" date="2015-01" db="EMBL/GenBank/DDBJ databases">
        <title>Evolutionary Origins and Diversification of the Mycorrhizal Mutualists.</title>
        <authorList>
            <consortium name="DOE Joint Genome Institute"/>
            <consortium name="Mycorrhizal Genomics Consortium"/>
            <person name="Kohler A."/>
            <person name="Kuo A."/>
            <person name="Nagy L.G."/>
            <person name="Floudas D."/>
            <person name="Copeland A."/>
            <person name="Barry K.W."/>
            <person name="Cichocki N."/>
            <person name="Veneault-Fourrey C."/>
            <person name="LaButti K."/>
            <person name="Lindquist E.A."/>
            <person name="Lipzen A."/>
            <person name="Lundell T."/>
            <person name="Morin E."/>
            <person name="Murat C."/>
            <person name="Riley R."/>
            <person name="Ohm R."/>
            <person name="Sun H."/>
            <person name="Tunlid A."/>
            <person name="Henrissat B."/>
            <person name="Grigoriev I.V."/>
            <person name="Hibbett D.S."/>
            <person name="Martin F."/>
        </authorList>
    </citation>
    <scope>NUCLEOTIDE SEQUENCE [LARGE SCALE GENOMIC DNA]</scope>
    <source>
        <strain evidence="3">F 1598</strain>
    </source>
</reference>
<dbReference type="InterPro" id="IPR012312">
    <property type="entry name" value="Hemerythrin-like"/>
</dbReference>
<gene>
    <name evidence="2" type="ORF">PILCRDRAFT_822822</name>
</gene>
<reference evidence="2 3" key="1">
    <citation type="submission" date="2014-04" db="EMBL/GenBank/DDBJ databases">
        <authorList>
            <consortium name="DOE Joint Genome Institute"/>
            <person name="Kuo A."/>
            <person name="Tarkka M."/>
            <person name="Buscot F."/>
            <person name="Kohler A."/>
            <person name="Nagy L.G."/>
            <person name="Floudas D."/>
            <person name="Copeland A."/>
            <person name="Barry K.W."/>
            <person name="Cichocki N."/>
            <person name="Veneault-Fourrey C."/>
            <person name="LaButti K."/>
            <person name="Lindquist E.A."/>
            <person name="Lipzen A."/>
            <person name="Lundell T."/>
            <person name="Morin E."/>
            <person name="Murat C."/>
            <person name="Sun H."/>
            <person name="Tunlid A."/>
            <person name="Henrissat B."/>
            <person name="Grigoriev I.V."/>
            <person name="Hibbett D.S."/>
            <person name="Martin F."/>
            <person name="Nordberg H.P."/>
            <person name="Cantor M.N."/>
            <person name="Hua S.X."/>
        </authorList>
    </citation>
    <scope>NUCLEOTIDE SEQUENCE [LARGE SCALE GENOMIC DNA]</scope>
    <source>
        <strain evidence="2 3">F 1598</strain>
    </source>
</reference>
<evidence type="ECO:0000313" key="2">
    <source>
        <dbReference type="EMBL" id="KIM79957.1"/>
    </source>
</evidence>
<dbReference type="InParanoid" id="A0A0C3BRJ4"/>
<keyword evidence="3" id="KW-1185">Reference proteome</keyword>
<name>A0A0C3BRJ4_PILCF</name>
<dbReference type="Gene3D" id="1.20.120.520">
    <property type="entry name" value="nmb1532 protein domain like"/>
    <property type="match status" value="1"/>
</dbReference>
<feature type="domain" description="Hemerythrin-like" evidence="1">
    <location>
        <begin position="5"/>
        <end position="120"/>
    </location>
</feature>
<dbReference type="Pfam" id="PF01814">
    <property type="entry name" value="Hemerythrin"/>
    <property type="match status" value="1"/>
</dbReference>
<sequence length="220" mass="24737">MVIVHNIIIRGLNSIYVQAPRVKPGDYADFIGYCLCFSGVLHSHHHGEESIIFPGIEEGSGVKGIMDVNRVQHEEFTPGLEAYTTYLIESKNDPSTFSGTRLCSIIDSFAPLLLMHLSAEIPTLLSLSKFDDKIDIEKLWEKEAKMAASTTDKTTALVFFFLNCDVTFEGGQWAAWLPMPGPIKWIFKNICTWPNRAYWKFASCNRNGNPQNLYPIESLG</sequence>
<dbReference type="PANTHER" id="PTHR38048">
    <property type="entry name" value="EXPRESSED PROTEIN"/>
    <property type="match status" value="1"/>
</dbReference>
<accession>A0A0C3BRJ4</accession>
<dbReference type="PANTHER" id="PTHR38048:SF2">
    <property type="entry name" value="HEMERYTHRIN-LIKE DOMAIN-CONTAINING PROTEIN"/>
    <property type="match status" value="1"/>
</dbReference>
<dbReference type="HOGENOM" id="CLU_066708_0_0_1"/>
<dbReference type="EMBL" id="KN833006">
    <property type="protein sequence ID" value="KIM79957.1"/>
    <property type="molecule type" value="Genomic_DNA"/>
</dbReference>
<organism evidence="2 3">
    <name type="scientific">Piloderma croceum (strain F 1598)</name>
    <dbReference type="NCBI Taxonomy" id="765440"/>
    <lineage>
        <taxon>Eukaryota</taxon>
        <taxon>Fungi</taxon>
        <taxon>Dikarya</taxon>
        <taxon>Basidiomycota</taxon>
        <taxon>Agaricomycotina</taxon>
        <taxon>Agaricomycetes</taxon>
        <taxon>Agaricomycetidae</taxon>
        <taxon>Atheliales</taxon>
        <taxon>Atheliaceae</taxon>
        <taxon>Piloderma</taxon>
    </lineage>
</organism>